<organism evidence="1 2">
    <name type="scientific">Ammonifex degensii (strain DSM 10501 / KC4)</name>
    <dbReference type="NCBI Taxonomy" id="429009"/>
    <lineage>
        <taxon>Bacteria</taxon>
        <taxon>Bacillati</taxon>
        <taxon>Bacillota</taxon>
        <taxon>Clostridia</taxon>
        <taxon>Thermoanaerobacterales</taxon>
        <taxon>Thermoanaerobacteraceae</taxon>
        <taxon>Ammonifex</taxon>
    </lineage>
</organism>
<name>C9RA85_AMMDK</name>
<dbReference type="RefSeq" id="WP_012818174.1">
    <property type="nucleotide sequence ID" value="NC_013385.1"/>
</dbReference>
<proteinExistence type="predicted"/>
<dbReference type="KEGG" id="adg:Adeg_0017"/>
<dbReference type="STRING" id="429009.Adeg_0017"/>
<reference evidence="1 2" key="1">
    <citation type="submission" date="2009-10" db="EMBL/GenBank/DDBJ databases">
        <title>Complete sequence of chromosome of Ammonifex degensii KC4.</title>
        <authorList>
            <consortium name="US DOE Joint Genome Institute"/>
            <person name="Kerfeld C."/>
            <person name="Goodner B."/>
            <person name="Huber H."/>
            <person name="Stetter K."/>
            <person name="Lucas S."/>
            <person name="Copeland A."/>
            <person name="Lapidus A."/>
            <person name="Glavina del Rio T."/>
            <person name="Dalin E."/>
            <person name="Tice H."/>
            <person name="Bruce D."/>
            <person name="Goodwin L."/>
            <person name="Pitluck S."/>
            <person name="Saunders E."/>
            <person name="Brettin T."/>
            <person name="Detter J.C."/>
            <person name="Han C."/>
            <person name="Larimer F."/>
            <person name="Land M."/>
            <person name="Hauser L."/>
            <person name="Kyrpides N."/>
            <person name="Ovchinnikova G."/>
            <person name="Richardson P."/>
        </authorList>
    </citation>
    <scope>NUCLEOTIDE SEQUENCE [LARGE SCALE GENOMIC DNA]</scope>
    <source>
        <strain evidence="2">DSM 10501 / KC4</strain>
    </source>
</reference>
<accession>C9RA85</accession>
<dbReference type="HOGENOM" id="CLU_3094841_0_0_9"/>
<protein>
    <submittedName>
        <fullName evidence="1">Uncharacterized protein</fullName>
    </submittedName>
</protein>
<dbReference type="Proteomes" id="UP000002620">
    <property type="component" value="Chromosome"/>
</dbReference>
<sequence length="51" mass="5768">MEWDLREGEAKGVLAVVNLYDNSISLYVEGDPEPVAVIRLEKIIIHGEQEE</sequence>
<evidence type="ECO:0000313" key="2">
    <source>
        <dbReference type="Proteomes" id="UP000002620"/>
    </source>
</evidence>
<keyword evidence="2" id="KW-1185">Reference proteome</keyword>
<dbReference type="EMBL" id="CP001785">
    <property type="protein sequence ID" value="ACX51194.1"/>
    <property type="molecule type" value="Genomic_DNA"/>
</dbReference>
<evidence type="ECO:0000313" key="1">
    <source>
        <dbReference type="EMBL" id="ACX51194.1"/>
    </source>
</evidence>
<gene>
    <name evidence="1" type="ordered locus">Adeg_0017</name>
</gene>
<dbReference type="AlphaFoldDB" id="C9RA85"/>